<evidence type="ECO:0000256" key="1">
    <source>
        <dbReference type="ARBA" id="ARBA00004127"/>
    </source>
</evidence>
<evidence type="ECO:0000256" key="4">
    <source>
        <dbReference type="ARBA" id="ARBA00023136"/>
    </source>
</evidence>
<evidence type="ECO:0000313" key="8">
    <source>
        <dbReference type="Proteomes" id="UP001219525"/>
    </source>
</evidence>
<keyword evidence="4 6" id="KW-0472">Membrane</keyword>
<feature type="region of interest" description="Disordered" evidence="5">
    <location>
        <begin position="79"/>
        <end position="103"/>
    </location>
</feature>
<dbReference type="EMBL" id="JARJCW010000011">
    <property type="protein sequence ID" value="KAJ7219283.1"/>
    <property type="molecule type" value="Genomic_DNA"/>
</dbReference>
<feature type="region of interest" description="Disordered" evidence="5">
    <location>
        <begin position="1"/>
        <end position="41"/>
    </location>
</feature>
<dbReference type="GO" id="GO:0007096">
    <property type="term" value="P:regulation of exit from mitosis"/>
    <property type="evidence" value="ECO:0007669"/>
    <property type="project" value="TreeGrafter"/>
</dbReference>
<keyword evidence="8" id="KW-1185">Reference proteome</keyword>
<evidence type="ECO:0008006" key="9">
    <source>
        <dbReference type="Google" id="ProtNLM"/>
    </source>
</evidence>
<comment type="subcellular location">
    <subcellularLocation>
        <location evidence="1">Endomembrane system</location>
        <topology evidence="1">Multi-pass membrane protein</topology>
    </subcellularLocation>
</comment>
<evidence type="ECO:0000256" key="2">
    <source>
        <dbReference type="ARBA" id="ARBA00022692"/>
    </source>
</evidence>
<dbReference type="InterPro" id="IPR018819">
    <property type="entry name" value="Nur1/Mug154"/>
</dbReference>
<keyword evidence="2 6" id="KW-0812">Transmembrane</keyword>
<dbReference type="GO" id="GO:0012505">
    <property type="term" value="C:endomembrane system"/>
    <property type="evidence" value="ECO:0007669"/>
    <property type="project" value="UniProtKB-SubCell"/>
</dbReference>
<dbReference type="Pfam" id="PF10332">
    <property type="entry name" value="DUF2418"/>
    <property type="match status" value="1"/>
</dbReference>
<evidence type="ECO:0000256" key="5">
    <source>
        <dbReference type="SAM" id="MobiDB-lite"/>
    </source>
</evidence>
<evidence type="ECO:0000256" key="6">
    <source>
        <dbReference type="SAM" id="Phobius"/>
    </source>
</evidence>
<proteinExistence type="predicted"/>
<dbReference type="PANTHER" id="PTHR28293:SF1">
    <property type="entry name" value="NUCLEAR RIM PROTEIN 1"/>
    <property type="match status" value="1"/>
</dbReference>
<gene>
    <name evidence="7" type="ORF">GGX14DRAFT_591218</name>
</gene>
<reference evidence="7" key="1">
    <citation type="submission" date="2023-03" db="EMBL/GenBank/DDBJ databases">
        <title>Massive genome expansion in bonnet fungi (Mycena s.s.) driven by repeated elements and novel gene families across ecological guilds.</title>
        <authorList>
            <consortium name="Lawrence Berkeley National Laboratory"/>
            <person name="Harder C.B."/>
            <person name="Miyauchi S."/>
            <person name="Viragh M."/>
            <person name="Kuo A."/>
            <person name="Thoen E."/>
            <person name="Andreopoulos B."/>
            <person name="Lu D."/>
            <person name="Skrede I."/>
            <person name="Drula E."/>
            <person name="Henrissat B."/>
            <person name="Morin E."/>
            <person name="Kohler A."/>
            <person name="Barry K."/>
            <person name="LaButti K."/>
            <person name="Morin E."/>
            <person name="Salamov A."/>
            <person name="Lipzen A."/>
            <person name="Mereny Z."/>
            <person name="Hegedus B."/>
            <person name="Baldrian P."/>
            <person name="Stursova M."/>
            <person name="Weitz H."/>
            <person name="Taylor A."/>
            <person name="Grigoriev I.V."/>
            <person name="Nagy L.G."/>
            <person name="Martin F."/>
            <person name="Kauserud H."/>
        </authorList>
    </citation>
    <scope>NUCLEOTIDE SEQUENCE</scope>
    <source>
        <strain evidence="7">9144</strain>
    </source>
</reference>
<dbReference type="GO" id="GO:0043007">
    <property type="term" value="P:maintenance of rDNA"/>
    <property type="evidence" value="ECO:0007669"/>
    <property type="project" value="TreeGrafter"/>
</dbReference>
<feature type="transmembrane region" description="Helical" evidence="6">
    <location>
        <begin position="189"/>
        <end position="210"/>
    </location>
</feature>
<organism evidence="7 8">
    <name type="scientific">Mycena pura</name>
    <dbReference type="NCBI Taxonomy" id="153505"/>
    <lineage>
        <taxon>Eukaryota</taxon>
        <taxon>Fungi</taxon>
        <taxon>Dikarya</taxon>
        <taxon>Basidiomycota</taxon>
        <taxon>Agaricomycotina</taxon>
        <taxon>Agaricomycetes</taxon>
        <taxon>Agaricomycetidae</taxon>
        <taxon>Agaricales</taxon>
        <taxon>Marasmiineae</taxon>
        <taxon>Mycenaceae</taxon>
        <taxon>Mycena</taxon>
    </lineage>
</organism>
<evidence type="ECO:0000256" key="3">
    <source>
        <dbReference type="ARBA" id="ARBA00022989"/>
    </source>
</evidence>
<sequence length="389" mass="43308">MALRRRAALNNASASAPDTPQTPSVVAGEATPAASPISPLALPYTPRSRASIFVDRSPAATSSKSTNVAFDWDAARSRRPAPYATPQSGSKPSRRSMGVPGTPVRKGVVRKKSVFERISSIPSQIAFHIAMFPANVPLPKPQTSAWIVGGTLHFIHFCVRVDQIRKIPDSDLGWEDMFHEGEGLSWFDWTTPLTVMLFAASVLNTVYLFSRIKLYRLHLRPDPVSSPNAKFVAAQMDFQPLAPPPLTSRVLKALWFGFSTTWRFLLGLQPPAFNPPAPARMQRVQQLDLWTPGEFEMMLFNIYSPAHVFLWMATGSSNWMLMLLIMGLVGAQANLITHSYKTLLKDKEIISAEVFNEYNSGFVYPRINPVRKDVAVMTHQSEVVNVWED</sequence>
<protein>
    <recommendedName>
        <fullName evidence="9">Nuclear rim protein 1</fullName>
    </recommendedName>
</protein>
<name>A0AAD6VWB2_9AGAR</name>
<comment type="caution">
    <text evidence="7">The sequence shown here is derived from an EMBL/GenBank/DDBJ whole genome shotgun (WGS) entry which is preliminary data.</text>
</comment>
<evidence type="ECO:0000313" key="7">
    <source>
        <dbReference type="EMBL" id="KAJ7219283.1"/>
    </source>
</evidence>
<feature type="compositionally biased region" description="Low complexity" evidence="5">
    <location>
        <begin position="30"/>
        <end position="41"/>
    </location>
</feature>
<dbReference type="Proteomes" id="UP001219525">
    <property type="component" value="Unassembled WGS sequence"/>
</dbReference>
<dbReference type="PANTHER" id="PTHR28293">
    <property type="entry name" value="NUCLEAR RIM PROTEIN 1"/>
    <property type="match status" value="1"/>
</dbReference>
<accession>A0AAD6VWB2</accession>
<keyword evidence="3 6" id="KW-1133">Transmembrane helix</keyword>
<dbReference type="AlphaFoldDB" id="A0AAD6VWB2"/>